<keyword evidence="19" id="KW-1185">Reference proteome</keyword>
<comment type="catalytic activity">
    <reaction evidence="1 15">
        <text>Hydrolysis of DNA containing ring-opened 7-methylguanine residues, releasing 2,6-diamino-4-hydroxy-5-(N-methyl)formamidopyrimidine.</text>
        <dbReference type="EC" id="3.2.2.23"/>
    </reaction>
</comment>
<dbReference type="InterPro" id="IPR000214">
    <property type="entry name" value="Znf_DNA_glyclase/AP_lyase"/>
</dbReference>
<feature type="binding site" evidence="15">
    <location>
        <position position="110"/>
    </location>
    <ligand>
        <name>DNA</name>
        <dbReference type="ChEBI" id="CHEBI:16991"/>
    </ligand>
</feature>
<evidence type="ECO:0000256" key="1">
    <source>
        <dbReference type="ARBA" id="ARBA00001668"/>
    </source>
</evidence>
<evidence type="ECO:0000313" key="19">
    <source>
        <dbReference type="Proteomes" id="UP000242869"/>
    </source>
</evidence>
<dbReference type="FunFam" id="1.10.8.50:FF:000003">
    <property type="entry name" value="Formamidopyrimidine-DNA glycosylase"/>
    <property type="match status" value="1"/>
</dbReference>
<feature type="active site" description="Schiff-base intermediate with DNA" evidence="15">
    <location>
        <position position="2"/>
    </location>
</feature>
<dbReference type="Pfam" id="PF06827">
    <property type="entry name" value="zf-FPG_IleRS"/>
    <property type="match status" value="1"/>
</dbReference>
<feature type="domain" description="FPG-type" evidence="16">
    <location>
        <begin position="237"/>
        <end position="271"/>
    </location>
</feature>
<dbReference type="GO" id="GO:0008270">
    <property type="term" value="F:zinc ion binding"/>
    <property type="evidence" value="ECO:0007669"/>
    <property type="project" value="UniProtKB-UniRule"/>
</dbReference>
<feature type="active site" description="Proton donor; for beta-elimination activity" evidence="15">
    <location>
        <position position="58"/>
    </location>
</feature>
<evidence type="ECO:0000256" key="15">
    <source>
        <dbReference type="HAMAP-Rule" id="MF_00103"/>
    </source>
</evidence>
<sequence length="271" mass="30014">MPELPEVETTRRGIAGRLTGAAICEVIVRNPKLRWPVPGNLDEILAGQTLQAIERRAKYLLFRFKHGTLIVHLGMSGSLRVLSTDTPVEKHEHIDLVFSNGQRLRYRDPRRFGAFQWTVEPPEKHPLLCKLAPEPLSGEFNTDYLAKALAGKKIAIKPAIMDQHLVVGVGNIYASEALFRAGIVPQRPANRLSAEEILRLVDAIRAVLKEAIAAGGSTLRDYVDSDGNAGYFTVNSYVYGLAGKPCRVCGSPIQTLRQGQRATFWCPHCQH</sequence>
<gene>
    <name evidence="15" type="primary">mutM</name>
    <name evidence="15" type="synonym">fpg</name>
    <name evidence="18" type="ORF">SAMN05660284_02648</name>
</gene>
<evidence type="ECO:0000256" key="10">
    <source>
        <dbReference type="ARBA" id="ARBA00023204"/>
    </source>
</evidence>
<dbReference type="PROSITE" id="PS51066">
    <property type="entry name" value="ZF_FPG_2"/>
    <property type="match status" value="1"/>
</dbReference>
<comment type="catalytic activity">
    <reaction evidence="14 15">
        <text>2'-deoxyribonucleotide-(2'-deoxyribose 5'-phosphate)-2'-deoxyribonucleotide-DNA = a 3'-end 2'-deoxyribonucleotide-(2,3-dehydro-2,3-deoxyribose 5'-phosphate)-DNA + a 5'-end 5'-phospho-2'-deoxyribonucleoside-DNA + H(+)</text>
        <dbReference type="Rhea" id="RHEA:66592"/>
        <dbReference type="Rhea" id="RHEA-COMP:13180"/>
        <dbReference type="Rhea" id="RHEA-COMP:16897"/>
        <dbReference type="Rhea" id="RHEA-COMP:17067"/>
        <dbReference type="ChEBI" id="CHEBI:15378"/>
        <dbReference type="ChEBI" id="CHEBI:136412"/>
        <dbReference type="ChEBI" id="CHEBI:157695"/>
        <dbReference type="ChEBI" id="CHEBI:167181"/>
        <dbReference type="EC" id="4.2.99.18"/>
    </reaction>
</comment>
<dbReference type="OrthoDB" id="9800855at2"/>
<dbReference type="FunFam" id="3.20.190.10:FF:000001">
    <property type="entry name" value="Formamidopyrimidine-DNA glycosylase"/>
    <property type="match status" value="1"/>
</dbReference>
<evidence type="ECO:0000256" key="3">
    <source>
        <dbReference type="ARBA" id="ARBA00011245"/>
    </source>
</evidence>
<evidence type="ECO:0000259" key="16">
    <source>
        <dbReference type="PROSITE" id="PS51066"/>
    </source>
</evidence>
<keyword evidence="11 15" id="KW-0456">Lyase</keyword>
<evidence type="ECO:0000256" key="12">
    <source>
        <dbReference type="ARBA" id="ARBA00023268"/>
    </source>
</evidence>
<evidence type="ECO:0000259" key="17">
    <source>
        <dbReference type="PROSITE" id="PS51068"/>
    </source>
</evidence>
<dbReference type="InterPro" id="IPR012319">
    <property type="entry name" value="FPG_cat"/>
</dbReference>
<dbReference type="InterPro" id="IPR010663">
    <property type="entry name" value="Znf_FPG/IleRS"/>
</dbReference>
<name>A0A1I5DEM3_9NEIS</name>
<dbReference type="PROSITE" id="PS01242">
    <property type="entry name" value="ZF_FPG_1"/>
    <property type="match status" value="1"/>
</dbReference>
<dbReference type="PROSITE" id="PS51068">
    <property type="entry name" value="FPG_CAT"/>
    <property type="match status" value="1"/>
</dbReference>
<accession>A0A1I5DEM3</accession>
<feature type="binding site" evidence="15">
    <location>
        <position position="152"/>
    </location>
    <ligand>
        <name>DNA</name>
        <dbReference type="ChEBI" id="CHEBI:16991"/>
    </ligand>
</feature>
<dbReference type="GO" id="GO:0006284">
    <property type="term" value="P:base-excision repair"/>
    <property type="evidence" value="ECO:0007669"/>
    <property type="project" value="InterPro"/>
</dbReference>
<dbReference type="EC" id="3.2.2.23" evidence="15"/>
<keyword evidence="8 15" id="KW-0862">Zinc</keyword>
<evidence type="ECO:0000256" key="4">
    <source>
        <dbReference type="ARBA" id="ARBA00022723"/>
    </source>
</evidence>
<keyword evidence="12 15" id="KW-0511">Multifunctional enzyme</keyword>
<dbReference type="Pfam" id="PF06831">
    <property type="entry name" value="H2TH"/>
    <property type="match status" value="1"/>
</dbReference>
<dbReference type="Gene3D" id="3.20.190.10">
    <property type="entry name" value="MutM-like, N-terminal"/>
    <property type="match status" value="1"/>
</dbReference>
<proteinExistence type="inferred from homology"/>
<keyword evidence="10 15" id="KW-0234">DNA repair</keyword>
<dbReference type="InterPro" id="IPR015887">
    <property type="entry name" value="DNA_glyclase_Znf_dom_DNA_BS"/>
</dbReference>
<feature type="active site" description="Proton donor; for delta-elimination activity" evidence="15">
    <location>
        <position position="261"/>
    </location>
</feature>
<feature type="active site" description="Proton donor" evidence="15">
    <location>
        <position position="3"/>
    </location>
</feature>
<evidence type="ECO:0000256" key="8">
    <source>
        <dbReference type="ARBA" id="ARBA00022833"/>
    </source>
</evidence>
<feature type="binding site" evidence="15">
    <location>
        <position position="91"/>
    </location>
    <ligand>
        <name>DNA</name>
        <dbReference type="ChEBI" id="CHEBI:16991"/>
    </ligand>
</feature>
<dbReference type="SUPFAM" id="SSF57716">
    <property type="entry name" value="Glucocorticoid receptor-like (DNA-binding domain)"/>
    <property type="match status" value="1"/>
</dbReference>
<keyword evidence="5 15" id="KW-0227">DNA damage</keyword>
<dbReference type="PANTHER" id="PTHR22993:SF9">
    <property type="entry name" value="FORMAMIDOPYRIMIDINE-DNA GLYCOSYLASE"/>
    <property type="match status" value="1"/>
</dbReference>
<dbReference type="NCBIfam" id="NF002211">
    <property type="entry name" value="PRK01103.1"/>
    <property type="match status" value="1"/>
</dbReference>
<dbReference type="Pfam" id="PF01149">
    <property type="entry name" value="Fapy_DNA_glyco"/>
    <property type="match status" value="1"/>
</dbReference>
<evidence type="ECO:0000256" key="14">
    <source>
        <dbReference type="ARBA" id="ARBA00044632"/>
    </source>
</evidence>
<evidence type="ECO:0000256" key="6">
    <source>
        <dbReference type="ARBA" id="ARBA00022771"/>
    </source>
</evidence>
<protein>
    <recommendedName>
        <fullName evidence="15">Formamidopyrimidine-DNA glycosylase</fullName>
        <shortName evidence="15">Fapy-DNA glycosylase</shortName>
        <ecNumber evidence="15">3.2.2.23</ecNumber>
    </recommendedName>
    <alternativeName>
        <fullName evidence="15">DNA-(apurinic or apyrimidinic site) lyase MutM</fullName>
        <shortName evidence="15">AP lyase MutM</shortName>
        <ecNumber evidence="15">4.2.99.18</ecNumber>
    </alternativeName>
</protein>
<organism evidence="18 19">
    <name type="scientific">Formivibrio citricus</name>
    <dbReference type="NCBI Taxonomy" id="83765"/>
    <lineage>
        <taxon>Bacteria</taxon>
        <taxon>Pseudomonadati</taxon>
        <taxon>Pseudomonadota</taxon>
        <taxon>Betaproteobacteria</taxon>
        <taxon>Neisseriales</taxon>
        <taxon>Chitinibacteraceae</taxon>
        <taxon>Formivibrio</taxon>
    </lineage>
</organism>
<keyword evidence="4 15" id="KW-0479">Metal-binding</keyword>
<comment type="subunit">
    <text evidence="3 15">Monomer.</text>
</comment>
<dbReference type="Gene3D" id="1.10.8.50">
    <property type="match status" value="1"/>
</dbReference>
<keyword evidence="9 15" id="KW-0238">DNA-binding</keyword>
<dbReference type="RefSeq" id="WP_091197704.1">
    <property type="nucleotide sequence ID" value="NZ_FOVE01000024.1"/>
</dbReference>
<comment type="similarity">
    <text evidence="2 15">Belongs to the FPG family.</text>
</comment>
<evidence type="ECO:0000256" key="2">
    <source>
        <dbReference type="ARBA" id="ARBA00009409"/>
    </source>
</evidence>
<evidence type="ECO:0000256" key="7">
    <source>
        <dbReference type="ARBA" id="ARBA00022801"/>
    </source>
</evidence>
<evidence type="ECO:0000313" key="18">
    <source>
        <dbReference type="EMBL" id="SFN97714.1"/>
    </source>
</evidence>
<evidence type="ECO:0000256" key="5">
    <source>
        <dbReference type="ARBA" id="ARBA00022763"/>
    </source>
</evidence>
<dbReference type="STRING" id="83765.SAMN05660284_02648"/>
<dbReference type="AlphaFoldDB" id="A0A1I5DEM3"/>
<comment type="cofactor">
    <cofactor evidence="15">
        <name>Zn(2+)</name>
        <dbReference type="ChEBI" id="CHEBI:29105"/>
    </cofactor>
    <text evidence="15">Binds 1 zinc ion per subunit.</text>
</comment>
<feature type="domain" description="Formamidopyrimidine-DNA glycosylase catalytic" evidence="17">
    <location>
        <begin position="2"/>
        <end position="113"/>
    </location>
</feature>
<dbReference type="EMBL" id="FOVE01000024">
    <property type="protein sequence ID" value="SFN97714.1"/>
    <property type="molecule type" value="Genomic_DNA"/>
</dbReference>
<dbReference type="InterPro" id="IPR020629">
    <property type="entry name" value="FPG_Glyclase"/>
</dbReference>
<dbReference type="NCBIfam" id="TIGR00577">
    <property type="entry name" value="fpg"/>
    <property type="match status" value="1"/>
</dbReference>
<dbReference type="InterPro" id="IPR010979">
    <property type="entry name" value="Ribosomal_uS13-like_H2TH"/>
</dbReference>
<dbReference type="InterPro" id="IPR035937">
    <property type="entry name" value="FPG_N"/>
</dbReference>
<dbReference type="SUPFAM" id="SSF81624">
    <property type="entry name" value="N-terminal domain of MutM-like DNA repair proteins"/>
    <property type="match status" value="1"/>
</dbReference>
<dbReference type="SMART" id="SM00898">
    <property type="entry name" value="Fapy_DNA_glyco"/>
    <property type="match status" value="1"/>
</dbReference>
<dbReference type="CDD" id="cd08966">
    <property type="entry name" value="EcFpg-like_N"/>
    <property type="match status" value="1"/>
</dbReference>
<dbReference type="Proteomes" id="UP000242869">
    <property type="component" value="Unassembled WGS sequence"/>
</dbReference>
<dbReference type="GO" id="GO:0003684">
    <property type="term" value="F:damaged DNA binding"/>
    <property type="evidence" value="ECO:0007669"/>
    <property type="project" value="InterPro"/>
</dbReference>
<dbReference type="HAMAP" id="MF_00103">
    <property type="entry name" value="Fapy_DNA_glycosyl"/>
    <property type="match status" value="1"/>
</dbReference>
<dbReference type="GO" id="GO:0034039">
    <property type="term" value="F:8-oxo-7,8-dihydroguanine DNA N-glycosylase activity"/>
    <property type="evidence" value="ECO:0007669"/>
    <property type="project" value="TreeGrafter"/>
</dbReference>
<evidence type="ECO:0000256" key="9">
    <source>
        <dbReference type="ARBA" id="ARBA00023125"/>
    </source>
</evidence>
<keyword evidence="7 15" id="KW-0378">Hydrolase</keyword>
<comment type="function">
    <text evidence="15">Involved in base excision repair of DNA damaged by oxidation or by mutagenic agents. Acts as DNA glycosylase that recognizes and removes damaged bases. Has a preference for oxidized purines, such as 7,8-dihydro-8-oxoguanine (8-oxoG). Has AP (apurinic/apyrimidinic) lyase activity and introduces nicks in the DNA strand. Cleaves the DNA backbone by beta-delta elimination to generate a single-strand break at the site of the removed base with both 3'- and 5'-phosphates.</text>
</comment>
<evidence type="ECO:0000256" key="13">
    <source>
        <dbReference type="ARBA" id="ARBA00023295"/>
    </source>
</evidence>
<dbReference type="PANTHER" id="PTHR22993">
    <property type="entry name" value="FORMAMIDOPYRIMIDINE-DNA GLYCOSYLASE"/>
    <property type="match status" value="1"/>
</dbReference>
<dbReference type="InterPro" id="IPR015886">
    <property type="entry name" value="H2TH_FPG"/>
</dbReference>
<keyword evidence="6 15" id="KW-0863">Zinc-finger</keyword>
<dbReference type="GO" id="GO:0140078">
    <property type="term" value="F:class I DNA-(apurinic or apyrimidinic site) endonuclease activity"/>
    <property type="evidence" value="ECO:0007669"/>
    <property type="project" value="UniProtKB-EC"/>
</dbReference>
<dbReference type="EC" id="4.2.99.18" evidence="15"/>
<dbReference type="SUPFAM" id="SSF46946">
    <property type="entry name" value="S13-like H2TH domain"/>
    <property type="match status" value="1"/>
</dbReference>
<keyword evidence="13 15" id="KW-0326">Glycosidase</keyword>
<dbReference type="SMART" id="SM01232">
    <property type="entry name" value="H2TH"/>
    <property type="match status" value="1"/>
</dbReference>
<evidence type="ECO:0000256" key="11">
    <source>
        <dbReference type="ARBA" id="ARBA00023239"/>
    </source>
</evidence>
<reference evidence="19" key="1">
    <citation type="submission" date="2016-10" db="EMBL/GenBank/DDBJ databases">
        <authorList>
            <person name="Varghese N."/>
            <person name="Submissions S."/>
        </authorList>
    </citation>
    <scope>NUCLEOTIDE SEQUENCE [LARGE SCALE GENOMIC DNA]</scope>
    <source>
        <strain evidence="19">DSM 6150</strain>
    </source>
</reference>